<evidence type="ECO:0000256" key="6">
    <source>
        <dbReference type="ARBA" id="ARBA00022801"/>
    </source>
</evidence>
<evidence type="ECO:0000256" key="7">
    <source>
        <dbReference type="ARBA" id="ARBA00022840"/>
    </source>
</evidence>
<keyword evidence="4 10" id="KW-0812">Transmembrane</keyword>
<evidence type="ECO:0000256" key="4">
    <source>
        <dbReference type="ARBA" id="ARBA00022692"/>
    </source>
</evidence>
<dbReference type="PANTHER" id="PTHR40765">
    <property type="entry name" value="ESX-2 SECRETION SYSTEM ATPASE ECCB2"/>
    <property type="match status" value="1"/>
</dbReference>
<evidence type="ECO:0000256" key="3">
    <source>
        <dbReference type="ARBA" id="ARBA00022475"/>
    </source>
</evidence>
<dbReference type="InterPro" id="IPR044857">
    <property type="entry name" value="T7SS_EccB_R1"/>
</dbReference>
<keyword evidence="7" id="KW-0067">ATP-binding</keyword>
<dbReference type="RefSeq" id="WP_182847526.1">
    <property type="nucleotide sequence ID" value="NZ_BAAALP010000028.1"/>
</dbReference>
<gene>
    <name evidence="11" type="ORF">HNR61_007208</name>
</gene>
<dbReference type="InterPro" id="IPR042485">
    <property type="entry name" value="T7SS_EccB_R3"/>
</dbReference>
<name>A0A7W3LWH2_ACTNM</name>
<keyword evidence="12" id="KW-1185">Reference proteome</keyword>
<keyword evidence="8 10" id="KW-1133">Transmembrane helix</keyword>
<evidence type="ECO:0000256" key="8">
    <source>
        <dbReference type="ARBA" id="ARBA00022989"/>
    </source>
</evidence>
<evidence type="ECO:0000313" key="11">
    <source>
        <dbReference type="EMBL" id="MBA8955532.1"/>
    </source>
</evidence>
<keyword evidence="6" id="KW-0378">Hydrolase</keyword>
<evidence type="ECO:0000256" key="5">
    <source>
        <dbReference type="ARBA" id="ARBA00022741"/>
    </source>
</evidence>
<evidence type="ECO:0000256" key="2">
    <source>
        <dbReference type="ARBA" id="ARBA00008149"/>
    </source>
</evidence>
<evidence type="ECO:0000256" key="10">
    <source>
        <dbReference type="SAM" id="Phobius"/>
    </source>
</evidence>
<dbReference type="GO" id="GO:0005524">
    <property type="term" value="F:ATP binding"/>
    <property type="evidence" value="ECO:0007669"/>
    <property type="project" value="UniProtKB-KW"/>
</dbReference>
<organism evidence="11 12">
    <name type="scientific">Actinomadura namibiensis</name>
    <dbReference type="NCBI Taxonomy" id="182080"/>
    <lineage>
        <taxon>Bacteria</taxon>
        <taxon>Bacillati</taxon>
        <taxon>Actinomycetota</taxon>
        <taxon>Actinomycetes</taxon>
        <taxon>Streptosporangiales</taxon>
        <taxon>Thermomonosporaceae</taxon>
        <taxon>Actinomadura</taxon>
    </lineage>
</organism>
<dbReference type="GO" id="GO:0005886">
    <property type="term" value="C:plasma membrane"/>
    <property type="evidence" value="ECO:0007669"/>
    <property type="project" value="UniProtKB-SubCell"/>
</dbReference>
<protein>
    <submittedName>
        <fullName evidence="11">Type VII secretion protein EccB</fullName>
    </submittedName>
</protein>
<dbReference type="PANTHER" id="PTHR40765:SF2">
    <property type="entry name" value="ESX-2 SECRETION SYSTEM ATPASE ECCB2"/>
    <property type="match status" value="1"/>
</dbReference>
<comment type="subcellular location">
    <subcellularLocation>
        <location evidence="1">Cell membrane</location>
        <topology evidence="1">Single-pass membrane protein</topology>
    </subcellularLocation>
</comment>
<evidence type="ECO:0000256" key="1">
    <source>
        <dbReference type="ARBA" id="ARBA00004162"/>
    </source>
</evidence>
<dbReference type="EMBL" id="JACJIA010000012">
    <property type="protein sequence ID" value="MBA8955532.1"/>
    <property type="molecule type" value="Genomic_DNA"/>
</dbReference>
<dbReference type="GO" id="GO:0016787">
    <property type="term" value="F:hydrolase activity"/>
    <property type="evidence" value="ECO:0007669"/>
    <property type="project" value="UniProtKB-KW"/>
</dbReference>
<keyword evidence="5" id="KW-0547">Nucleotide-binding</keyword>
<dbReference type="GO" id="GO:0005576">
    <property type="term" value="C:extracellular region"/>
    <property type="evidence" value="ECO:0007669"/>
    <property type="project" value="TreeGrafter"/>
</dbReference>
<dbReference type="NCBIfam" id="TIGR03919">
    <property type="entry name" value="T7SS_EccB"/>
    <property type="match status" value="1"/>
</dbReference>
<keyword evidence="9 10" id="KW-0472">Membrane</keyword>
<accession>A0A7W3LWH2</accession>
<dbReference type="InterPro" id="IPR007795">
    <property type="entry name" value="T7SS_EccB"/>
</dbReference>
<comment type="caution">
    <text evidence="11">The sequence shown here is derived from an EMBL/GenBank/DDBJ whole genome shotgun (WGS) entry which is preliminary data.</text>
</comment>
<reference evidence="11 12" key="1">
    <citation type="submission" date="2020-08" db="EMBL/GenBank/DDBJ databases">
        <title>Genomic Encyclopedia of Type Strains, Phase IV (KMG-IV): sequencing the most valuable type-strain genomes for metagenomic binning, comparative biology and taxonomic classification.</title>
        <authorList>
            <person name="Goeker M."/>
        </authorList>
    </citation>
    <scope>NUCLEOTIDE SEQUENCE [LARGE SCALE GENOMIC DNA]</scope>
    <source>
        <strain evidence="11 12">DSM 44197</strain>
    </source>
</reference>
<evidence type="ECO:0000256" key="9">
    <source>
        <dbReference type="ARBA" id="ARBA00023136"/>
    </source>
</evidence>
<evidence type="ECO:0000313" key="12">
    <source>
        <dbReference type="Proteomes" id="UP000572680"/>
    </source>
</evidence>
<dbReference type="Pfam" id="PF05108">
    <property type="entry name" value="T7SS_ESX1_EccB"/>
    <property type="match status" value="1"/>
</dbReference>
<sequence>MQTRKDLLQAHRLMTQRASLALISGEPDNPELPLRRMNIAGFSGVMIAILVCAACGIFGIIRPGGAKGLEKAGMLIVEKETGARYVWCQDGKLCPVTNYVSARLVAGADTKSRRTVSTNSLSKYERGPMIGIPGAPNTLPDRKKLTRGPWSVCVRAVDGTSTGRQSLVTLMAGRGVGGTRMRDDQAVVVQADGQNWLIWRNQRMLMSQSALITLGATPVQISGKWLDSVTQGPNFAPPEIPDLGQPAAGPNGKAQVGRVFEVKTSSGGQTAYVLRKDGLAPLTPIQRDLMLADRGTWKAYGNQRPVPVQIDTSQVGQLGQSTQQVRDQRLDGKAPSLATYKENSPLCAVYDDPTGNSDAKLTIGGTLPTPPPGPQPTGADQLVFPPGSASVAGRVPSPGKADKVDTYYLVAEGKRFPIKNPETAGKLGYTLPGDAAKVPAGVLDLIAQGQPLDPDKVSINLPLTTQAGS</sequence>
<dbReference type="Gene3D" id="3.30.2390.20">
    <property type="entry name" value="Type VII secretion system EccB, repeat 1 domain"/>
    <property type="match status" value="1"/>
</dbReference>
<dbReference type="AlphaFoldDB" id="A0A7W3LWH2"/>
<proteinExistence type="inferred from homology"/>
<comment type="similarity">
    <text evidence="2">Belongs to the EccB family.</text>
</comment>
<dbReference type="Proteomes" id="UP000572680">
    <property type="component" value="Unassembled WGS sequence"/>
</dbReference>
<keyword evidence="3" id="KW-1003">Cell membrane</keyword>
<dbReference type="Gene3D" id="2.40.50.910">
    <property type="entry name" value="Type VII secretion system EccB, repeat 3 domain"/>
    <property type="match status" value="1"/>
</dbReference>
<feature type="transmembrane region" description="Helical" evidence="10">
    <location>
        <begin position="39"/>
        <end position="61"/>
    </location>
</feature>